<name>A0A0H5NU80_NOCFR</name>
<proteinExistence type="predicted"/>
<dbReference type="EMBL" id="LN868938">
    <property type="protein sequence ID" value="CRY73576.1"/>
    <property type="molecule type" value="Genomic_DNA"/>
</dbReference>
<protein>
    <recommendedName>
        <fullName evidence="3">Head-to-tail adaptor</fullName>
    </recommendedName>
</protein>
<dbReference type="AlphaFoldDB" id="A0A0H5NU80"/>
<organism evidence="1 2">
    <name type="scientific">Nocardia farcinica</name>
    <dbReference type="NCBI Taxonomy" id="37329"/>
    <lineage>
        <taxon>Bacteria</taxon>
        <taxon>Bacillati</taxon>
        <taxon>Actinomycetota</taxon>
        <taxon>Actinomycetes</taxon>
        <taxon>Mycobacteriales</taxon>
        <taxon>Nocardiaceae</taxon>
        <taxon>Nocardia</taxon>
    </lineage>
</organism>
<sequence length="246" mass="26339">MSAPCTWPVDYTCLPDVEAPEDVAILQQAVDTAVAVLWSFTGRQYGCCPRIVRPCPRDLDGPRWFLPGWSWFPELDGGVWRNISCSCGPTCRAGGPGVVHLPGPVCSVTSVTIDGAVIPSSAYVLEGDRLYSAVGEWPDQDLTRPAGSPGTWTVEYLQGQQPPAGAGMAVALLAKEFWSACRGEACALPKRVEQIARRGVSVRMADPAVLFEHFQTGIAQVDMWVAAVNPHRLSAPGAVSSPDFEG</sequence>
<reference evidence="2" key="1">
    <citation type="submission" date="2015-03" db="EMBL/GenBank/DDBJ databases">
        <authorList>
            <consortium name="Pathogen Informatics"/>
        </authorList>
    </citation>
    <scope>NUCLEOTIDE SEQUENCE [LARGE SCALE GENOMIC DNA]</scope>
    <source>
        <strain evidence="2">NCTC11134</strain>
    </source>
</reference>
<evidence type="ECO:0008006" key="3">
    <source>
        <dbReference type="Google" id="ProtNLM"/>
    </source>
</evidence>
<evidence type="ECO:0000313" key="2">
    <source>
        <dbReference type="Proteomes" id="UP000057820"/>
    </source>
</evidence>
<gene>
    <name evidence="1" type="ORF">ERS450000_00207</name>
</gene>
<dbReference type="KEGG" id="nfr:ERS450000_00207"/>
<dbReference type="Proteomes" id="UP000057820">
    <property type="component" value="Chromosome 1"/>
</dbReference>
<evidence type="ECO:0000313" key="1">
    <source>
        <dbReference type="EMBL" id="CRY73576.1"/>
    </source>
</evidence>
<accession>A0A0H5NU80</accession>